<keyword evidence="2" id="KW-0433">Leucine-rich repeat</keyword>
<proteinExistence type="predicted"/>
<dbReference type="STRING" id="3847.K7KAR5"/>
<dbReference type="PaxDb" id="3847-GLYMA02G42315.1"/>
<evidence type="ECO:0000313" key="9">
    <source>
        <dbReference type="EnsemblPlants" id="KRH73172"/>
    </source>
</evidence>
<dbReference type="InterPro" id="IPR051716">
    <property type="entry name" value="Plant_RL_S/T_kinase"/>
</dbReference>
<comment type="subcellular location">
    <subcellularLocation>
        <location evidence="1">Membrane</location>
        <topology evidence="1">Single-pass type I membrane protein</topology>
    </subcellularLocation>
</comment>
<dbReference type="InterPro" id="IPR032675">
    <property type="entry name" value="LRR_dom_sf"/>
</dbReference>
<evidence type="ECO:0000259" key="7">
    <source>
        <dbReference type="Pfam" id="PF08263"/>
    </source>
</evidence>
<evidence type="ECO:0000256" key="5">
    <source>
        <dbReference type="ARBA" id="ARBA00023170"/>
    </source>
</evidence>
<keyword evidence="3 6" id="KW-0732">Signal</keyword>
<keyword evidence="10" id="KW-1185">Reference proteome</keyword>
<reference evidence="8 9" key="1">
    <citation type="journal article" date="2010" name="Nature">
        <title>Genome sequence of the palaeopolyploid soybean.</title>
        <authorList>
            <person name="Schmutz J."/>
            <person name="Cannon S.B."/>
            <person name="Schlueter J."/>
            <person name="Ma J."/>
            <person name="Mitros T."/>
            <person name="Nelson W."/>
            <person name="Hyten D.L."/>
            <person name="Song Q."/>
            <person name="Thelen J.J."/>
            <person name="Cheng J."/>
            <person name="Xu D."/>
            <person name="Hellsten U."/>
            <person name="May G.D."/>
            <person name="Yu Y."/>
            <person name="Sakurai T."/>
            <person name="Umezawa T."/>
            <person name="Bhattacharyya M.K."/>
            <person name="Sandhu D."/>
            <person name="Valliyodan B."/>
            <person name="Lindquist E."/>
            <person name="Peto M."/>
            <person name="Grant D."/>
            <person name="Shu S."/>
            <person name="Goodstein D."/>
            <person name="Barry K."/>
            <person name="Futrell-Griggs M."/>
            <person name="Abernathy B."/>
            <person name="Du J."/>
            <person name="Tian Z."/>
            <person name="Zhu L."/>
            <person name="Gill N."/>
            <person name="Joshi T."/>
            <person name="Libault M."/>
            <person name="Sethuraman A."/>
            <person name="Zhang X.-C."/>
            <person name="Shinozaki K."/>
            <person name="Nguyen H.T."/>
            <person name="Wing R.A."/>
            <person name="Cregan P."/>
            <person name="Specht J."/>
            <person name="Grimwood J."/>
            <person name="Rokhsar D."/>
            <person name="Stacey G."/>
            <person name="Shoemaker R.C."/>
            <person name="Jackson S.A."/>
        </authorList>
    </citation>
    <scope>NUCLEOTIDE SEQUENCE [LARGE SCALE GENOMIC DNA]</scope>
    <source>
        <strain evidence="9">cv. Williams 82</strain>
        <tissue evidence="8">Callus</tissue>
    </source>
</reference>
<evidence type="ECO:0000256" key="3">
    <source>
        <dbReference type="ARBA" id="ARBA00022729"/>
    </source>
</evidence>
<evidence type="ECO:0000313" key="8">
    <source>
        <dbReference type="EMBL" id="KRH73172.1"/>
    </source>
</evidence>
<evidence type="ECO:0000256" key="6">
    <source>
        <dbReference type="SAM" id="SignalP"/>
    </source>
</evidence>
<dbReference type="EMBL" id="CM000835">
    <property type="protein sequence ID" value="KRH73172.1"/>
    <property type="molecule type" value="Genomic_DNA"/>
</dbReference>
<dbReference type="InterPro" id="IPR001611">
    <property type="entry name" value="Leu-rich_rpt"/>
</dbReference>
<accession>K7KAR5</accession>
<keyword evidence="5" id="KW-0675">Receptor</keyword>
<dbReference type="HOGENOM" id="CLU_000288_18_22_1"/>
<name>K7KAR5_SOYBN</name>
<reference evidence="9" key="2">
    <citation type="submission" date="2018-02" db="UniProtKB">
        <authorList>
            <consortium name="EnsemblPlants"/>
        </authorList>
    </citation>
    <scope>IDENTIFICATION</scope>
    <source>
        <strain evidence="9">Williams 82</strain>
    </source>
</reference>
<dbReference type="FunFam" id="3.80.10.10:FF:002883">
    <property type="entry name" value="Uncharacterized protein"/>
    <property type="match status" value="1"/>
</dbReference>
<dbReference type="SMR" id="K7KAR5"/>
<feature type="domain" description="Leucine-rich repeat-containing N-terminal plant-type" evidence="7">
    <location>
        <begin position="20"/>
        <end position="51"/>
    </location>
</feature>
<dbReference type="AlphaFoldDB" id="K7KAR5"/>
<dbReference type="Pfam" id="PF00560">
    <property type="entry name" value="LRR_1"/>
    <property type="match status" value="3"/>
</dbReference>
<sequence>MALTLIILLHSVVSQTLSSESDKVALLALKQKLTNGEPNALPSWNESLHLCGTLGPSLANLTFLRTLVLFNIHLHGEILPQVLDLSHNNLHGQIPIQLTNCSKLEVVNFLCNKLTGKVPSWFGTGSMTKLSKLLLGAKDLVGTIPPSLGSLTSLHNFTLARNHLEGSIPHALAQLSNFKELYLGLNGTLPSNMALAFPNLRNFLVGGNYFNGTFPSSISNITGLQKFDISSNGFNGPIPPTLGSLNKLQIFQVAGNSFGSGETNDLDFLSSLTNLLILYDNRFGGMLPDLIGNLSTHLRWLSMDVNQISGTIPEGIGQLIGLTDFTIIENFI</sequence>
<dbReference type="PANTHER" id="PTHR48053:SF164">
    <property type="entry name" value="LEUCINE-RICH REPEAT-CONTAINING N-TERMINAL PLANT-TYPE DOMAIN-CONTAINING PROTEIN"/>
    <property type="match status" value="1"/>
</dbReference>
<dbReference type="GO" id="GO:0016020">
    <property type="term" value="C:membrane"/>
    <property type="evidence" value="ECO:0007669"/>
    <property type="project" value="UniProtKB-SubCell"/>
</dbReference>
<evidence type="ECO:0000256" key="2">
    <source>
        <dbReference type="ARBA" id="ARBA00022614"/>
    </source>
</evidence>
<reference evidence="8" key="3">
    <citation type="submission" date="2018-07" db="EMBL/GenBank/DDBJ databases">
        <title>WGS assembly of Glycine max.</title>
        <authorList>
            <person name="Schmutz J."/>
            <person name="Cannon S."/>
            <person name="Schlueter J."/>
            <person name="Ma J."/>
            <person name="Mitros T."/>
            <person name="Nelson W."/>
            <person name="Hyten D."/>
            <person name="Song Q."/>
            <person name="Thelen J."/>
            <person name="Cheng J."/>
            <person name="Xu D."/>
            <person name="Hellsten U."/>
            <person name="May G."/>
            <person name="Yu Y."/>
            <person name="Sakurai T."/>
            <person name="Umezawa T."/>
            <person name="Bhattacharyya M."/>
            <person name="Sandhu D."/>
            <person name="Valliyodan B."/>
            <person name="Lindquist E."/>
            <person name="Peto M."/>
            <person name="Grant D."/>
            <person name="Shu S."/>
            <person name="Goodstein D."/>
            <person name="Barry K."/>
            <person name="Futrell-Griggs M."/>
            <person name="Abernathy B."/>
            <person name="Du J."/>
            <person name="Tian Z."/>
            <person name="Zhu L."/>
            <person name="Gill N."/>
            <person name="Joshi T."/>
            <person name="Libault M."/>
            <person name="Sethuraman A."/>
            <person name="Zhang X."/>
            <person name="Shinozaki K."/>
            <person name="Nguyen H."/>
            <person name="Wing R."/>
            <person name="Cregan P."/>
            <person name="Specht J."/>
            <person name="Grimwood J."/>
            <person name="Rokhsar D."/>
            <person name="Stacey G."/>
            <person name="Shoemaker R."/>
            <person name="Jackson S."/>
        </authorList>
    </citation>
    <scope>NUCLEOTIDE SEQUENCE</scope>
    <source>
        <tissue evidence="8">Callus</tissue>
    </source>
</reference>
<dbReference type="Gramene" id="KRH73172">
    <property type="protein sequence ID" value="KRH73172"/>
    <property type="gene ID" value="GLYMA_02G256100"/>
</dbReference>
<evidence type="ECO:0000256" key="4">
    <source>
        <dbReference type="ARBA" id="ARBA00022737"/>
    </source>
</evidence>
<dbReference type="Gene3D" id="3.80.10.10">
    <property type="entry name" value="Ribonuclease Inhibitor"/>
    <property type="match status" value="3"/>
</dbReference>
<dbReference type="EnsemblPlants" id="KRH73172">
    <property type="protein sequence ID" value="KRH73172"/>
    <property type="gene ID" value="GLYMA_02G256100"/>
</dbReference>
<dbReference type="InParanoid" id="K7KAR5"/>
<dbReference type="OMA" id="GPNSENY"/>
<feature type="chain" id="PRO_5014580625" description="Leucine-rich repeat-containing N-terminal plant-type domain-containing protein" evidence="6">
    <location>
        <begin position="19"/>
        <end position="332"/>
    </location>
</feature>
<dbReference type="PANTHER" id="PTHR48053">
    <property type="entry name" value="LEUCINE RICH REPEAT FAMILY PROTEIN, EXPRESSED"/>
    <property type="match status" value="1"/>
</dbReference>
<organism evidence="8">
    <name type="scientific">Glycine max</name>
    <name type="common">Soybean</name>
    <name type="synonym">Glycine hispida</name>
    <dbReference type="NCBI Taxonomy" id="3847"/>
    <lineage>
        <taxon>Eukaryota</taxon>
        <taxon>Viridiplantae</taxon>
        <taxon>Streptophyta</taxon>
        <taxon>Embryophyta</taxon>
        <taxon>Tracheophyta</taxon>
        <taxon>Spermatophyta</taxon>
        <taxon>Magnoliopsida</taxon>
        <taxon>eudicotyledons</taxon>
        <taxon>Gunneridae</taxon>
        <taxon>Pentapetalae</taxon>
        <taxon>rosids</taxon>
        <taxon>fabids</taxon>
        <taxon>Fabales</taxon>
        <taxon>Fabaceae</taxon>
        <taxon>Papilionoideae</taxon>
        <taxon>50 kb inversion clade</taxon>
        <taxon>NPAAA clade</taxon>
        <taxon>indigoferoid/millettioid clade</taxon>
        <taxon>Phaseoleae</taxon>
        <taxon>Glycine</taxon>
        <taxon>Glycine subgen. Soja</taxon>
    </lineage>
</organism>
<gene>
    <name evidence="8" type="ORF">GLYMA_02G256100</name>
</gene>
<keyword evidence="4" id="KW-0677">Repeat</keyword>
<feature type="signal peptide" evidence="6">
    <location>
        <begin position="1"/>
        <end position="18"/>
    </location>
</feature>
<dbReference type="eggNOG" id="ENOG502QPYS">
    <property type="taxonomic scope" value="Eukaryota"/>
</dbReference>
<dbReference type="InterPro" id="IPR013210">
    <property type="entry name" value="LRR_N_plant-typ"/>
</dbReference>
<dbReference type="SUPFAM" id="SSF52047">
    <property type="entry name" value="RNI-like"/>
    <property type="match status" value="1"/>
</dbReference>
<evidence type="ECO:0000256" key="1">
    <source>
        <dbReference type="ARBA" id="ARBA00004479"/>
    </source>
</evidence>
<dbReference type="Proteomes" id="UP000008827">
    <property type="component" value="Chromosome 2"/>
</dbReference>
<protein>
    <recommendedName>
        <fullName evidence="7">Leucine-rich repeat-containing N-terminal plant-type domain-containing protein</fullName>
    </recommendedName>
</protein>
<dbReference type="OrthoDB" id="1434862at2759"/>
<evidence type="ECO:0000313" key="10">
    <source>
        <dbReference type="Proteomes" id="UP000008827"/>
    </source>
</evidence>
<dbReference type="Pfam" id="PF08263">
    <property type="entry name" value="LRRNT_2"/>
    <property type="match status" value="1"/>
</dbReference>